<sequence>MDGLARWRVWFWILVIPVVVSSCLSMHLRNAAISAQVEQWDEQSKADASERKQSRDERLRQKRTEQAALQLTRAERCGKAARSMLPAPPSGPLLVIVTERACPNYGCNLLREAERQVSEYNLHGLSGVWVLSSAASAQLAQANARPESRGLRTVVADTCQDLFEDSQFSEDFVLLDRDGGLLHAGAMHLRHLPDSKPRAISSEPTERLRKALKDHL</sequence>
<evidence type="ECO:0000256" key="2">
    <source>
        <dbReference type="SAM" id="Phobius"/>
    </source>
</evidence>
<evidence type="ECO:0000313" key="4">
    <source>
        <dbReference type="Proteomes" id="UP000613768"/>
    </source>
</evidence>
<name>A0AAW3ZS14_9GAMM</name>
<evidence type="ECO:0008006" key="5">
    <source>
        <dbReference type="Google" id="ProtNLM"/>
    </source>
</evidence>
<protein>
    <recommendedName>
        <fullName evidence="5">Thioredoxin domain-containing protein</fullName>
    </recommendedName>
</protein>
<proteinExistence type="predicted"/>
<keyword evidence="2" id="KW-0472">Membrane</keyword>
<comment type="caution">
    <text evidence="3">The sequence shown here is derived from an EMBL/GenBank/DDBJ whole genome shotgun (WGS) entry which is preliminary data.</text>
</comment>
<dbReference type="PROSITE" id="PS51257">
    <property type="entry name" value="PROKAR_LIPOPROTEIN"/>
    <property type="match status" value="1"/>
</dbReference>
<evidence type="ECO:0000313" key="3">
    <source>
        <dbReference type="EMBL" id="MBD8527892.1"/>
    </source>
</evidence>
<evidence type="ECO:0000256" key="1">
    <source>
        <dbReference type="SAM" id="MobiDB-lite"/>
    </source>
</evidence>
<feature type="region of interest" description="Disordered" evidence="1">
    <location>
        <begin position="194"/>
        <end position="216"/>
    </location>
</feature>
<accession>A0AAW3ZS14</accession>
<feature type="transmembrane region" description="Helical" evidence="2">
    <location>
        <begin position="9"/>
        <end position="28"/>
    </location>
</feature>
<organism evidence="3 4">
    <name type="scientific">Pseudomarimonas arenosa</name>
    <dbReference type="NCBI Taxonomy" id="2774145"/>
    <lineage>
        <taxon>Bacteria</taxon>
        <taxon>Pseudomonadati</taxon>
        <taxon>Pseudomonadota</taxon>
        <taxon>Gammaproteobacteria</taxon>
        <taxon>Lysobacterales</taxon>
        <taxon>Lysobacteraceae</taxon>
        <taxon>Pseudomarimonas</taxon>
    </lineage>
</organism>
<keyword evidence="2" id="KW-1133">Transmembrane helix</keyword>
<dbReference type="Proteomes" id="UP000613768">
    <property type="component" value="Unassembled WGS sequence"/>
</dbReference>
<gene>
    <name evidence="3" type="ORF">IFO71_19265</name>
</gene>
<dbReference type="AlphaFoldDB" id="A0AAW3ZS14"/>
<keyword evidence="4" id="KW-1185">Reference proteome</keyword>
<feature type="compositionally biased region" description="Basic and acidic residues" evidence="1">
    <location>
        <begin position="204"/>
        <end position="216"/>
    </location>
</feature>
<dbReference type="EMBL" id="JACYTR010000070">
    <property type="protein sequence ID" value="MBD8527892.1"/>
    <property type="molecule type" value="Genomic_DNA"/>
</dbReference>
<reference evidence="3 4" key="1">
    <citation type="submission" date="2020-09" db="EMBL/GenBank/DDBJ databases">
        <title>Pseudoxanthomonas sp. CAU 1598 isolated from sand of Yaerae Beach.</title>
        <authorList>
            <person name="Kim W."/>
        </authorList>
    </citation>
    <scope>NUCLEOTIDE SEQUENCE [LARGE SCALE GENOMIC DNA]</scope>
    <source>
        <strain evidence="3 4">CAU 1598</strain>
    </source>
</reference>
<dbReference type="RefSeq" id="WP_192031313.1">
    <property type="nucleotide sequence ID" value="NZ_JACYTR010000070.1"/>
</dbReference>
<keyword evidence="2" id="KW-0812">Transmembrane</keyword>